<accession>A0ABW6QL90</accession>
<evidence type="ECO:0000313" key="2">
    <source>
        <dbReference type="EMBL" id="MFF3221722.1"/>
    </source>
</evidence>
<keyword evidence="3" id="KW-1185">Reference proteome</keyword>
<name>A0ABW6QL90_9NOCA</name>
<comment type="caution">
    <text evidence="2">The sequence shown here is derived from an EMBL/GenBank/DDBJ whole genome shotgun (WGS) entry which is preliminary data.</text>
</comment>
<reference evidence="2 3" key="1">
    <citation type="submission" date="2024-10" db="EMBL/GenBank/DDBJ databases">
        <title>The Natural Products Discovery Center: Release of the First 8490 Sequenced Strains for Exploring Actinobacteria Biosynthetic Diversity.</title>
        <authorList>
            <person name="Kalkreuter E."/>
            <person name="Kautsar S.A."/>
            <person name="Yang D."/>
            <person name="Bader C.D."/>
            <person name="Teijaro C.N."/>
            <person name="Fluegel L."/>
            <person name="Davis C.M."/>
            <person name="Simpson J.R."/>
            <person name="Lauterbach L."/>
            <person name="Steele A.D."/>
            <person name="Gui C."/>
            <person name="Meng S."/>
            <person name="Li G."/>
            <person name="Viehrig K."/>
            <person name="Ye F."/>
            <person name="Su P."/>
            <person name="Kiefer A.F."/>
            <person name="Nichols A."/>
            <person name="Cepeda A.J."/>
            <person name="Yan W."/>
            <person name="Fan B."/>
            <person name="Jiang Y."/>
            <person name="Adhikari A."/>
            <person name="Zheng C.-J."/>
            <person name="Schuster L."/>
            <person name="Cowan T.M."/>
            <person name="Smanski M.J."/>
            <person name="Chevrette M.G."/>
            <person name="De Carvalho L.P.S."/>
            <person name="Shen B."/>
        </authorList>
    </citation>
    <scope>NUCLEOTIDE SEQUENCE [LARGE SCALE GENOMIC DNA]</scope>
    <source>
        <strain evidence="2 3">NPDC003040</strain>
    </source>
</reference>
<organism evidence="2 3">
    <name type="scientific">Nocardia suismassiliense</name>
    <dbReference type="NCBI Taxonomy" id="2077092"/>
    <lineage>
        <taxon>Bacteria</taxon>
        <taxon>Bacillati</taxon>
        <taxon>Actinomycetota</taxon>
        <taxon>Actinomycetes</taxon>
        <taxon>Mycobacteriales</taxon>
        <taxon>Nocardiaceae</taxon>
        <taxon>Nocardia</taxon>
    </lineage>
</organism>
<gene>
    <name evidence="2" type="ORF">ACFYV7_02905</name>
</gene>
<evidence type="ECO:0000259" key="1">
    <source>
        <dbReference type="Pfam" id="PF14594"/>
    </source>
</evidence>
<dbReference type="InterPro" id="IPR029432">
    <property type="entry name" value="Gp28/Gp37-like_dom"/>
</dbReference>
<sequence>MSMPAWDPQDEALRMDKAYKDEQEQLRDPDVLVRYWDKWMQEVGEEHSYLSLEFTYPRNAPGGLKMICPRDMVHFDHLFNNADHEDATIPITVNTKGFRWDGYITKASIVRDEYGVETVDIEAIHCWNHISTICCWASPFAPILAQFPRHMIQFGPVRTIITNYLTTNLMRLQAPGWVPPQHAEKPEWGGTGNLLFPIAVVPVDPLHDTSKWSAASARFDMADKLFAPMLEDSGVMLTARFFLPDEDEQPAPKWFHLDRPTVVLETVDKSGVTGATGTLIDGIRSWIEEFTGDGTTPVRYPNLDSATEYEAVYGERLSQGTFRNYPWVWYFEGEYSGIGKSEIALHKPTATDIIIGGRSPGWVNAGIEFVIKGLLSLIGLGWLYRGQLNDVFLAWNVYRNMERVDRAGPYAFRELYISGSDKAFNLDGLVAARQGMHLTRGYTSKRVTVEDNAPYILGQDYGLGDQIGFALDGKIFTDYVTELTFTDDRETAAKWHIVVGDGSDEEDSIVKAWQRLGRVAAAIKDLATDVGADLDLLIF</sequence>
<dbReference type="RefSeq" id="WP_387712999.1">
    <property type="nucleotide sequence ID" value="NZ_JBIAPI010000001.1"/>
</dbReference>
<dbReference type="EMBL" id="JBIAPI010000001">
    <property type="protein sequence ID" value="MFF3221722.1"/>
    <property type="molecule type" value="Genomic_DNA"/>
</dbReference>
<dbReference type="Pfam" id="PF14594">
    <property type="entry name" value="Sipho_Gp37"/>
    <property type="match status" value="1"/>
</dbReference>
<feature type="domain" description="Gp28/Gp37-like" evidence="1">
    <location>
        <begin position="33"/>
        <end position="501"/>
    </location>
</feature>
<evidence type="ECO:0000313" key="3">
    <source>
        <dbReference type="Proteomes" id="UP001601948"/>
    </source>
</evidence>
<dbReference type="Proteomes" id="UP001601948">
    <property type="component" value="Unassembled WGS sequence"/>
</dbReference>
<proteinExistence type="predicted"/>
<protein>
    <submittedName>
        <fullName evidence="2">Phage tail protein</fullName>
    </submittedName>
</protein>